<keyword evidence="4" id="KW-1185">Reference proteome</keyword>
<protein>
    <submittedName>
        <fullName evidence="3">Uncharacterized protein</fullName>
    </submittedName>
</protein>
<reference evidence="3" key="1">
    <citation type="submission" date="2021-04" db="EMBL/GenBank/DDBJ databases">
        <title>Draft genome sequence of Xylanibacillus composti strain K13.</title>
        <authorList>
            <person name="Uke A."/>
            <person name="Chhe C."/>
            <person name="Baramee S."/>
            <person name="Kosugi A."/>
        </authorList>
    </citation>
    <scope>NUCLEOTIDE SEQUENCE</scope>
    <source>
        <strain evidence="3">K13</strain>
    </source>
</reference>
<feature type="chain" id="PRO_5035232152" evidence="2">
    <location>
        <begin position="33"/>
        <end position="127"/>
    </location>
</feature>
<keyword evidence="2" id="KW-0732">Signal</keyword>
<evidence type="ECO:0000256" key="2">
    <source>
        <dbReference type="SAM" id="SignalP"/>
    </source>
</evidence>
<feature type="signal peptide" evidence="2">
    <location>
        <begin position="1"/>
        <end position="32"/>
    </location>
</feature>
<proteinExistence type="predicted"/>
<sequence length="127" mass="13410">MKRFLKFSMVLTCVLVVALVSSTILGGNQVFAANNHYVKFETVEVSLYGGPDVQPNAIPVGAVVVFIAGIVVGYIIDGVLIRYTGASAGEWVARALTFNSENPTCTNIYFSSATSKAICHSGSGGSW</sequence>
<evidence type="ECO:0000313" key="4">
    <source>
        <dbReference type="Proteomes" id="UP000677918"/>
    </source>
</evidence>
<accession>A0A8J4H1Z2</accession>
<evidence type="ECO:0000256" key="1">
    <source>
        <dbReference type="SAM" id="Phobius"/>
    </source>
</evidence>
<evidence type="ECO:0000313" key="3">
    <source>
        <dbReference type="EMBL" id="GIQ68095.1"/>
    </source>
</evidence>
<dbReference type="EMBL" id="BOVK01000012">
    <property type="protein sequence ID" value="GIQ68095.1"/>
    <property type="molecule type" value="Genomic_DNA"/>
</dbReference>
<dbReference type="AlphaFoldDB" id="A0A8J4H1Z2"/>
<dbReference type="RefSeq" id="WP_213410713.1">
    <property type="nucleotide sequence ID" value="NZ_BOVK01000012.1"/>
</dbReference>
<keyword evidence="1" id="KW-0472">Membrane</keyword>
<organism evidence="3 4">
    <name type="scientific">Xylanibacillus composti</name>
    <dbReference type="NCBI Taxonomy" id="1572762"/>
    <lineage>
        <taxon>Bacteria</taxon>
        <taxon>Bacillati</taxon>
        <taxon>Bacillota</taxon>
        <taxon>Bacilli</taxon>
        <taxon>Bacillales</taxon>
        <taxon>Paenibacillaceae</taxon>
        <taxon>Xylanibacillus</taxon>
    </lineage>
</organism>
<feature type="transmembrane region" description="Helical" evidence="1">
    <location>
        <begin position="56"/>
        <end position="76"/>
    </location>
</feature>
<keyword evidence="1" id="KW-0812">Transmembrane</keyword>
<gene>
    <name evidence="3" type="ORF">XYCOK13_09190</name>
</gene>
<comment type="caution">
    <text evidence="3">The sequence shown here is derived from an EMBL/GenBank/DDBJ whole genome shotgun (WGS) entry which is preliminary data.</text>
</comment>
<keyword evidence="1" id="KW-1133">Transmembrane helix</keyword>
<name>A0A8J4H1Z2_9BACL</name>
<dbReference type="Proteomes" id="UP000677918">
    <property type="component" value="Unassembled WGS sequence"/>
</dbReference>